<dbReference type="SUPFAM" id="SSF52172">
    <property type="entry name" value="CheY-like"/>
    <property type="match status" value="1"/>
</dbReference>
<evidence type="ECO:0000256" key="4">
    <source>
        <dbReference type="SAM" id="MobiDB-lite"/>
    </source>
</evidence>
<dbReference type="InterPro" id="IPR001789">
    <property type="entry name" value="Sig_transdc_resp-reg_receiver"/>
</dbReference>
<evidence type="ECO:0000313" key="8">
    <source>
        <dbReference type="Proteomes" id="UP001595685"/>
    </source>
</evidence>
<protein>
    <submittedName>
        <fullName evidence="7">Response regulator</fullName>
    </submittedName>
</protein>
<evidence type="ECO:0000259" key="5">
    <source>
        <dbReference type="PROSITE" id="PS50043"/>
    </source>
</evidence>
<dbReference type="InterPro" id="IPR016032">
    <property type="entry name" value="Sig_transdc_resp-reg_C-effctor"/>
</dbReference>
<dbReference type="PRINTS" id="PR00038">
    <property type="entry name" value="HTHLUXR"/>
</dbReference>
<evidence type="ECO:0000313" key="7">
    <source>
        <dbReference type="EMBL" id="MFC3688390.1"/>
    </source>
</evidence>
<reference evidence="8" key="1">
    <citation type="journal article" date="2019" name="Int. J. Syst. Evol. Microbiol.">
        <title>The Global Catalogue of Microorganisms (GCM) 10K type strain sequencing project: providing services to taxonomists for standard genome sequencing and annotation.</title>
        <authorList>
            <consortium name="The Broad Institute Genomics Platform"/>
            <consortium name="The Broad Institute Genome Sequencing Center for Infectious Disease"/>
            <person name="Wu L."/>
            <person name="Ma J."/>
        </authorList>
    </citation>
    <scope>NUCLEOTIDE SEQUENCE [LARGE SCALE GENOMIC DNA]</scope>
    <source>
        <strain evidence="8">NCAIM B.02333</strain>
    </source>
</reference>
<dbReference type="InterPro" id="IPR000792">
    <property type="entry name" value="Tscrpt_reg_LuxR_C"/>
</dbReference>
<name>A0ABV7WG05_9MICO</name>
<evidence type="ECO:0000256" key="1">
    <source>
        <dbReference type="ARBA" id="ARBA00022553"/>
    </source>
</evidence>
<feature type="region of interest" description="Disordered" evidence="4">
    <location>
        <begin position="1"/>
        <end position="24"/>
    </location>
</feature>
<feature type="domain" description="Response regulatory" evidence="6">
    <location>
        <begin position="41"/>
        <end position="157"/>
    </location>
</feature>
<dbReference type="SMART" id="SM00448">
    <property type="entry name" value="REC"/>
    <property type="match status" value="1"/>
</dbReference>
<dbReference type="InterPro" id="IPR011006">
    <property type="entry name" value="CheY-like_superfamily"/>
</dbReference>
<dbReference type="RefSeq" id="WP_340294623.1">
    <property type="nucleotide sequence ID" value="NZ_JBBEOI010000172.1"/>
</dbReference>
<sequence>MSGTTGTEGTSSTGAGGAAGSGATPVLRRRAEDVPPEAVHRVVLVDDHELIRQGLRRAFERAGDFAVVGEAASVGEALGVLAREDPHVLVTDVRLPDGNGIELAGRVRKASPDMGIVVLTMYSGDEHLIGALEAGASAFVNKDAPSDEVVAAARHAVAAPHAFAAENLAAAMQRQLAAPKGPTLSPRESEVLHLLADGLSAAQIGRRLFISESTIKTHIGKIYDKLGATNRAQAVMIAVRSGLVRTDAPRHGA</sequence>
<dbReference type="Gene3D" id="3.40.50.2300">
    <property type="match status" value="1"/>
</dbReference>
<dbReference type="Proteomes" id="UP001595685">
    <property type="component" value="Unassembled WGS sequence"/>
</dbReference>
<keyword evidence="2" id="KW-0238">DNA-binding</keyword>
<gene>
    <name evidence="7" type="ORF">ACFOLH_08550</name>
</gene>
<dbReference type="InterPro" id="IPR039420">
    <property type="entry name" value="WalR-like"/>
</dbReference>
<dbReference type="SMART" id="SM00421">
    <property type="entry name" value="HTH_LUXR"/>
    <property type="match status" value="1"/>
</dbReference>
<dbReference type="Pfam" id="PF00072">
    <property type="entry name" value="Response_reg"/>
    <property type="match status" value="1"/>
</dbReference>
<accession>A0ABV7WG05</accession>
<keyword evidence="8" id="KW-1185">Reference proteome</keyword>
<dbReference type="PANTHER" id="PTHR43214:SF42">
    <property type="entry name" value="TRANSCRIPTIONAL REGULATORY PROTEIN DESR"/>
    <property type="match status" value="1"/>
</dbReference>
<dbReference type="CDD" id="cd17535">
    <property type="entry name" value="REC_NarL-like"/>
    <property type="match status" value="1"/>
</dbReference>
<dbReference type="InterPro" id="IPR058245">
    <property type="entry name" value="NreC/VraR/RcsB-like_REC"/>
</dbReference>
<dbReference type="EMBL" id="JBHRWW010000004">
    <property type="protein sequence ID" value="MFC3688390.1"/>
    <property type="molecule type" value="Genomic_DNA"/>
</dbReference>
<dbReference type="Pfam" id="PF00196">
    <property type="entry name" value="GerE"/>
    <property type="match status" value="1"/>
</dbReference>
<keyword evidence="1 3" id="KW-0597">Phosphoprotein</keyword>
<evidence type="ECO:0000256" key="3">
    <source>
        <dbReference type="PROSITE-ProRule" id="PRU00169"/>
    </source>
</evidence>
<dbReference type="PANTHER" id="PTHR43214">
    <property type="entry name" value="TWO-COMPONENT RESPONSE REGULATOR"/>
    <property type="match status" value="1"/>
</dbReference>
<feature type="modified residue" description="4-aspartylphosphate" evidence="3">
    <location>
        <position position="92"/>
    </location>
</feature>
<evidence type="ECO:0000259" key="6">
    <source>
        <dbReference type="PROSITE" id="PS50110"/>
    </source>
</evidence>
<proteinExistence type="predicted"/>
<dbReference type="PROSITE" id="PS50110">
    <property type="entry name" value="RESPONSE_REGULATORY"/>
    <property type="match status" value="1"/>
</dbReference>
<feature type="compositionally biased region" description="Low complexity" evidence="4">
    <location>
        <begin position="1"/>
        <end position="13"/>
    </location>
</feature>
<comment type="caution">
    <text evidence="7">The sequence shown here is derived from an EMBL/GenBank/DDBJ whole genome shotgun (WGS) entry which is preliminary data.</text>
</comment>
<organism evidence="7 8">
    <name type="scientific">Aquipuribacter hungaricus</name>
    <dbReference type="NCBI Taxonomy" id="545624"/>
    <lineage>
        <taxon>Bacteria</taxon>
        <taxon>Bacillati</taxon>
        <taxon>Actinomycetota</taxon>
        <taxon>Actinomycetes</taxon>
        <taxon>Micrococcales</taxon>
        <taxon>Intrasporangiaceae</taxon>
        <taxon>Aquipuribacter</taxon>
    </lineage>
</organism>
<feature type="domain" description="HTH luxR-type" evidence="5">
    <location>
        <begin position="177"/>
        <end position="242"/>
    </location>
</feature>
<evidence type="ECO:0000256" key="2">
    <source>
        <dbReference type="ARBA" id="ARBA00023125"/>
    </source>
</evidence>
<dbReference type="SUPFAM" id="SSF46894">
    <property type="entry name" value="C-terminal effector domain of the bipartite response regulators"/>
    <property type="match status" value="1"/>
</dbReference>
<dbReference type="CDD" id="cd06170">
    <property type="entry name" value="LuxR_C_like"/>
    <property type="match status" value="1"/>
</dbReference>
<dbReference type="PROSITE" id="PS50043">
    <property type="entry name" value="HTH_LUXR_2"/>
    <property type="match status" value="1"/>
</dbReference>